<accession>A0A1L8MPZ8</accession>
<reference evidence="6" key="1">
    <citation type="submission" date="2016-06" db="EMBL/GenBank/DDBJ databases">
        <authorList>
            <person name="de Vries S.P.W."/>
            <person name="Hadjirin N.F."/>
            <person name="Lay E.M."/>
            <person name="Zadoks R.N."/>
            <person name="Peacock S.J."/>
            <person name="Parkhill J."/>
            <person name="Grant A.J."/>
            <person name="Mcdougall S."/>
            <person name="Holmes M.A."/>
        </authorList>
    </citation>
    <scope>NUCLEOTIDE SEQUENCE [LARGE SCALE GENOMIC DNA]</scope>
    <source>
        <strain evidence="6">NZ1587</strain>
    </source>
</reference>
<dbReference type="Pfam" id="PF00293">
    <property type="entry name" value="NUDIX"/>
    <property type="match status" value="1"/>
</dbReference>
<dbReference type="Proteomes" id="UP000182015">
    <property type="component" value="Unassembled WGS sequence"/>
</dbReference>
<dbReference type="OrthoDB" id="9787476at2"/>
<dbReference type="SUPFAM" id="SSF55811">
    <property type="entry name" value="Nudix"/>
    <property type="match status" value="1"/>
</dbReference>
<dbReference type="GO" id="GO:0016787">
    <property type="term" value="F:hydrolase activity"/>
    <property type="evidence" value="ECO:0007669"/>
    <property type="project" value="UniProtKB-KW"/>
</dbReference>
<comment type="cofactor">
    <cofactor evidence="1">
        <name>Mg(2+)</name>
        <dbReference type="ChEBI" id="CHEBI:18420"/>
    </cofactor>
</comment>
<dbReference type="InterPro" id="IPR020476">
    <property type="entry name" value="Nudix_hydrolase"/>
</dbReference>
<evidence type="ECO:0000313" key="6">
    <source>
        <dbReference type="Proteomes" id="UP000182015"/>
    </source>
</evidence>
<gene>
    <name evidence="5" type="ORF">A9Q68_04590</name>
</gene>
<feature type="domain" description="Nudix hydrolase" evidence="4">
    <location>
        <begin position="16"/>
        <end position="149"/>
    </location>
</feature>
<comment type="similarity">
    <text evidence="3">Belongs to the Nudix hydrolase family.</text>
</comment>
<evidence type="ECO:0000259" key="4">
    <source>
        <dbReference type="PROSITE" id="PS51462"/>
    </source>
</evidence>
<dbReference type="PROSITE" id="PS00893">
    <property type="entry name" value="NUDIX_BOX"/>
    <property type="match status" value="1"/>
</dbReference>
<dbReference type="Gene3D" id="3.90.79.10">
    <property type="entry name" value="Nucleoside Triphosphate Pyrophosphohydrolase"/>
    <property type="match status" value="1"/>
</dbReference>
<dbReference type="PROSITE" id="PS51462">
    <property type="entry name" value="NUDIX"/>
    <property type="match status" value="1"/>
</dbReference>
<dbReference type="PANTHER" id="PTHR43046">
    <property type="entry name" value="GDP-MANNOSE MANNOSYL HYDROLASE"/>
    <property type="match status" value="1"/>
</dbReference>
<evidence type="ECO:0000256" key="3">
    <source>
        <dbReference type="RuleBase" id="RU003476"/>
    </source>
</evidence>
<dbReference type="CDD" id="cd04677">
    <property type="entry name" value="NUDIX_Hydrolase"/>
    <property type="match status" value="1"/>
</dbReference>
<sequence>MSDYVSYIRSKVGQDSILLPFASGILTDNAGQVLLQKRADMNKWGLPGGCMELGESSVDTLIREFYEETGIKVVPIKLLNVYTNFETIFPNGDRAQTVGIIYEVKSTSPFDIHGIKNDETLELAFFSKDDIKILELATRQHQVIIEDFFSGEFKLGH</sequence>
<proteinExistence type="inferred from homology"/>
<evidence type="ECO:0000313" key="5">
    <source>
        <dbReference type="EMBL" id="OJF72828.1"/>
    </source>
</evidence>
<evidence type="ECO:0000256" key="1">
    <source>
        <dbReference type="ARBA" id="ARBA00001946"/>
    </source>
</evidence>
<dbReference type="EMBL" id="LZDD01000001">
    <property type="protein sequence ID" value="OJF72828.1"/>
    <property type="molecule type" value="Genomic_DNA"/>
</dbReference>
<dbReference type="InterPro" id="IPR015797">
    <property type="entry name" value="NUDIX_hydrolase-like_dom_sf"/>
</dbReference>
<dbReference type="PRINTS" id="PR00502">
    <property type="entry name" value="NUDIXFAMILY"/>
</dbReference>
<dbReference type="InterPro" id="IPR000086">
    <property type="entry name" value="NUDIX_hydrolase_dom"/>
</dbReference>
<name>A0A1L8MPZ8_9STRE</name>
<organism evidence="5 6">
    <name type="scientific">Streptococcus bovimastitidis</name>
    <dbReference type="NCBI Taxonomy" id="1856638"/>
    <lineage>
        <taxon>Bacteria</taxon>
        <taxon>Bacillati</taxon>
        <taxon>Bacillota</taxon>
        <taxon>Bacilli</taxon>
        <taxon>Lactobacillales</taxon>
        <taxon>Streptococcaceae</taxon>
        <taxon>Streptococcus</taxon>
    </lineage>
</organism>
<dbReference type="InterPro" id="IPR020084">
    <property type="entry name" value="NUDIX_hydrolase_CS"/>
</dbReference>
<dbReference type="AlphaFoldDB" id="A0A1L8MPZ8"/>
<protein>
    <submittedName>
        <fullName evidence="5">DNA mismatch repair protein MutT</fullName>
    </submittedName>
</protein>
<evidence type="ECO:0000256" key="2">
    <source>
        <dbReference type="ARBA" id="ARBA00022801"/>
    </source>
</evidence>
<comment type="caution">
    <text evidence="5">The sequence shown here is derived from an EMBL/GenBank/DDBJ whole genome shotgun (WGS) entry which is preliminary data.</text>
</comment>
<dbReference type="STRING" id="1856638.A9Q68_04590"/>
<dbReference type="PANTHER" id="PTHR43046:SF2">
    <property type="entry name" value="8-OXO-DGTP DIPHOSPHATASE-RELATED"/>
    <property type="match status" value="1"/>
</dbReference>
<dbReference type="RefSeq" id="WP_071793527.1">
    <property type="nucleotide sequence ID" value="NZ_LZDD01000001.1"/>
</dbReference>
<keyword evidence="6" id="KW-1185">Reference proteome</keyword>
<keyword evidence="2 3" id="KW-0378">Hydrolase</keyword>